<evidence type="ECO:0000259" key="1">
    <source>
        <dbReference type="Pfam" id="PF01978"/>
    </source>
</evidence>
<dbReference type="InterPro" id="IPR002831">
    <property type="entry name" value="Tscrpt_reg_TrmB_N"/>
</dbReference>
<dbReference type="Pfam" id="PF01978">
    <property type="entry name" value="TrmB"/>
    <property type="match status" value="1"/>
</dbReference>
<organism evidence="2 3">
    <name type="scientific">Natronorubrum thiooxidans</name>
    <dbReference type="NCBI Taxonomy" id="308853"/>
    <lineage>
        <taxon>Archaea</taxon>
        <taxon>Methanobacteriati</taxon>
        <taxon>Methanobacteriota</taxon>
        <taxon>Stenosarchaea group</taxon>
        <taxon>Halobacteria</taxon>
        <taxon>Halobacteriales</taxon>
        <taxon>Natrialbaceae</taxon>
        <taxon>Natronorubrum</taxon>
    </lineage>
</organism>
<dbReference type="Gene3D" id="1.10.10.10">
    <property type="entry name" value="Winged helix-like DNA-binding domain superfamily/Winged helix DNA-binding domain"/>
    <property type="match status" value="1"/>
</dbReference>
<dbReference type="RefSeq" id="WP_076610215.1">
    <property type="nucleotide sequence ID" value="NZ_FTNR01000013.1"/>
</dbReference>
<dbReference type="OrthoDB" id="51378at2157"/>
<name>A0A1N7GLK6_9EURY</name>
<feature type="domain" description="Transcription regulator TrmB N-terminal" evidence="1">
    <location>
        <begin position="23"/>
        <end position="86"/>
    </location>
</feature>
<dbReference type="Proteomes" id="UP000185936">
    <property type="component" value="Unassembled WGS sequence"/>
</dbReference>
<keyword evidence="3" id="KW-1185">Reference proteome</keyword>
<accession>A0A1N7GLK6</accession>
<evidence type="ECO:0000313" key="3">
    <source>
        <dbReference type="Proteomes" id="UP000185936"/>
    </source>
</evidence>
<reference evidence="3" key="1">
    <citation type="submission" date="2017-01" db="EMBL/GenBank/DDBJ databases">
        <authorList>
            <person name="Varghese N."/>
            <person name="Submissions S."/>
        </authorList>
    </citation>
    <scope>NUCLEOTIDE SEQUENCE [LARGE SCALE GENOMIC DNA]</scope>
    <source>
        <strain evidence="3">type strain: HArc-</strain>
    </source>
</reference>
<dbReference type="STRING" id="308853.SAMN05421752_11351"/>
<proteinExistence type="predicted"/>
<dbReference type="InterPro" id="IPR036390">
    <property type="entry name" value="WH_DNA-bd_sf"/>
</dbReference>
<evidence type="ECO:0000313" key="2">
    <source>
        <dbReference type="EMBL" id="SIS13474.1"/>
    </source>
</evidence>
<dbReference type="AlphaFoldDB" id="A0A1N7GLK6"/>
<dbReference type="EMBL" id="FTNR01000013">
    <property type="protein sequence ID" value="SIS13474.1"/>
    <property type="molecule type" value="Genomic_DNA"/>
</dbReference>
<protein>
    <submittedName>
        <fullName evidence="2">Predicted transcriptional regulator</fullName>
    </submittedName>
</protein>
<gene>
    <name evidence="2" type="ORF">SAMN05421752_11351</name>
</gene>
<sequence length="123" mass="14266">MTDPDPELDELMRIDDPEFDRVLECVFGIHAHERRTYFALLELPGSTVTELADELDRDRSSVNRSLSTLSEKKLIERDRKILDGGGYVYQYFPTPIPDAKALMHDTVDRWATQVHERIESFDP</sequence>
<dbReference type="InterPro" id="IPR036388">
    <property type="entry name" value="WH-like_DNA-bd_sf"/>
</dbReference>
<dbReference type="SUPFAM" id="SSF46785">
    <property type="entry name" value="Winged helix' DNA-binding domain"/>
    <property type="match status" value="1"/>
</dbReference>